<sequence>MRAPVSGLDLLGDEPVRRFLVGDAQERLGQTHERNPFLVGKTELLQERVKGAGLSPLPAAATHQVYGRFPGRLARLAAEDRRGDKSLEKDFFRRMGRGADGVAQRVEGITHGAVLCDKYLRHFAQLARYVTPYFRK</sequence>
<reference evidence="1 2" key="1">
    <citation type="journal article" date="2014" name="Genome Announc.">
        <title>Genome Sequence of Gammaproteobacterial Pseudohaliea rubra Type Strain DSM 19751, Isolated from Coastal Seawater of the Mediterranean Sea.</title>
        <authorList>
            <person name="Spring S."/>
            <person name="Fiebig A."/>
            <person name="Riedel T."/>
            <person name="Goker M."/>
            <person name="Klenk H.P."/>
        </authorList>
    </citation>
    <scope>NUCLEOTIDE SEQUENCE [LARGE SCALE GENOMIC DNA]</scope>
    <source>
        <strain evidence="1 2">DSM 19751</strain>
    </source>
</reference>
<dbReference type="HOGENOM" id="CLU_1872574_0_0_6"/>
<evidence type="ECO:0000313" key="1">
    <source>
        <dbReference type="EMBL" id="KGE04579.1"/>
    </source>
</evidence>
<accession>A0A095X161</accession>
<organism evidence="1 2">
    <name type="scientific">Pseudohaliea rubra DSM 19751</name>
    <dbReference type="NCBI Taxonomy" id="1265313"/>
    <lineage>
        <taxon>Bacteria</taxon>
        <taxon>Pseudomonadati</taxon>
        <taxon>Pseudomonadota</taxon>
        <taxon>Gammaproteobacteria</taxon>
        <taxon>Cellvibrionales</taxon>
        <taxon>Halieaceae</taxon>
        <taxon>Pseudohaliea</taxon>
    </lineage>
</organism>
<gene>
    <name evidence="1" type="ORF">HRUBRA_00738</name>
</gene>
<proteinExistence type="predicted"/>
<dbReference type="AlphaFoldDB" id="A0A095X161"/>
<dbReference type="EMBL" id="AUVB01000023">
    <property type="protein sequence ID" value="KGE04579.1"/>
    <property type="molecule type" value="Genomic_DNA"/>
</dbReference>
<dbReference type="Proteomes" id="UP000029640">
    <property type="component" value="Unassembled WGS sequence"/>
</dbReference>
<name>A0A095X161_9GAMM</name>
<protein>
    <submittedName>
        <fullName evidence="1">Uncharacterized protein</fullName>
    </submittedName>
</protein>
<comment type="caution">
    <text evidence="1">The sequence shown here is derived from an EMBL/GenBank/DDBJ whole genome shotgun (WGS) entry which is preliminary data.</text>
</comment>
<keyword evidence="2" id="KW-1185">Reference proteome</keyword>
<evidence type="ECO:0000313" key="2">
    <source>
        <dbReference type="Proteomes" id="UP000029640"/>
    </source>
</evidence>